<feature type="region of interest" description="Disordered" evidence="2">
    <location>
        <begin position="537"/>
        <end position="611"/>
    </location>
</feature>
<reference evidence="5" key="1">
    <citation type="submission" date="2022-04" db="EMBL/GenBank/DDBJ databases">
        <title>Carnegiea gigantea Genome sequencing and assembly v2.</title>
        <authorList>
            <person name="Copetti D."/>
            <person name="Sanderson M.J."/>
            <person name="Burquez A."/>
            <person name="Wojciechowski M.F."/>
        </authorList>
    </citation>
    <scope>NUCLEOTIDE SEQUENCE</scope>
    <source>
        <strain evidence="5">SGP5-SGP5p</strain>
        <tissue evidence="5">Aerial part</tissue>
    </source>
</reference>
<feature type="compositionally biased region" description="Polar residues" evidence="2">
    <location>
        <begin position="548"/>
        <end position="559"/>
    </location>
</feature>
<dbReference type="Gene3D" id="2.130.10.10">
    <property type="entry name" value="YVTN repeat-like/Quinoprotein amine dehydrogenase"/>
    <property type="match status" value="1"/>
</dbReference>
<comment type="caution">
    <text evidence="5">The sequence shown here is derived from an EMBL/GenBank/DDBJ whole genome shotgun (WGS) entry which is preliminary data.</text>
</comment>
<evidence type="ECO:0000256" key="3">
    <source>
        <dbReference type="SAM" id="Phobius"/>
    </source>
</evidence>
<keyword evidence="4" id="KW-0732">Signal</keyword>
<dbReference type="AlphaFoldDB" id="A0A9Q1JVN9"/>
<keyword evidence="3" id="KW-1133">Transmembrane helix</keyword>
<gene>
    <name evidence="5" type="ORF">Cgig2_023738</name>
</gene>
<dbReference type="InterPro" id="IPR036322">
    <property type="entry name" value="WD40_repeat_dom_sf"/>
</dbReference>
<dbReference type="SUPFAM" id="SSF50978">
    <property type="entry name" value="WD40 repeat-like"/>
    <property type="match status" value="1"/>
</dbReference>
<evidence type="ECO:0000256" key="4">
    <source>
        <dbReference type="SAM" id="SignalP"/>
    </source>
</evidence>
<dbReference type="InterPro" id="IPR015943">
    <property type="entry name" value="WD40/YVTN_repeat-like_dom_sf"/>
</dbReference>
<evidence type="ECO:0000256" key="1">
    <source>
        <dbReference type="SAM" id="Coils"/>
    </source>
</evidence>
<feature type="signal peptide" evidence="4">
    <location>
        <begin position="1"/>
        <end position="27"/>
    </location>
</feature>
<feature type="compositionally biased region" description="Polar residues" evidence="2">
    <location>
        <begin position="596"/>
        <end position="606"/>
    </location>
</feature>
<name>A0A9Q1JVN9_9CARY</name>
<keyword evidence="1" id="KW-0175">Coiled coil</keyword>
<evidence type="ECO:0000313" key="5">
    <source>
        <dbReference type="EMBL" id="KAJ8431929.1"/>
    </source>
</evidence>
<dbReference type="Proteomes" id="UP001153076">
    <property type="component" value="Unassembled WGS sequence"/>
</dbReference>
<keyword evidence="6" id="KW-1185">Reference proteome</keyword>
<dbReference type="OrthoDB" id="2018951at2759"/>
<dbReference type="InterPro" id="IPR045288">
    <property type="entry name" value="At1g75140-like"/>
</dbReference>
<feature type="coiled-coil region" evidence="1">
    <location>
        <begin position="51"/>
        <end position="78"/>
    </location>
</feature>
<sequence length="702" mass="77321">MGICRRKGKFFVLYLLLSLFSSQNLDGFFVNCDIHLTEHNQLLPGCDNNAISQYQAQIDRLEQLVRNLSELVAKLESSFDGSMDIGGLENTQNFIGKDKVDRPSYKLGRDVDEEGFRGKTAEQGNRFKTGSVTKYSPFWSEKFQFMAAVNLDSIATSVNVLPFRDYEGSSKYIAVGDDLGRVYVFLRNGDVLVQFATLSDSPVTAMLSYMSAFMNESMLVTGHSNGTILVHRLWESSAGEDLSTLHMENFVAFDSGEIGPNGSPISILEVHHVGRSRYILSVDESGKIKVFRDNGTLYGLAVPTSRPLAFLKQRLLFLMERGAGSLDLRTMKIRETECEGLNDSIVKNYVFDATERSKAYGFTSSGDLIHVLVLGDIMNFKCRVRSRKKFDMDEPLAFQAIKGYLLIIGQEKIFVYNVSTQHYIRSGAPRLTFSADIDEIKSSFLPAQLAEEGQREKAIPLIASDREQLVILGLGGGCVGMYRSKLPIFKGDSSTMLWTSPVLFFILFLFGAWQFFAKKKEALTSWGPDDPFNTTSVSSAAPLGSGSGDRSFTDASSRNADIMDLRSNGLRGPSRRYTSPSRYPGGGGSSFRPSSVDTTSRPSSVDPNYRATSELKFRGSNLDSTGFPKRRENMFVNSQVVDDGVAAIHAGLSGERKGSGMGRLSNSEWHHSGRQKVVASGVCQFPASQSVAVKAMAAKAAH</sequence>
<dbReference type="EMBL" id="JAKOGI010000653">
    <property type="protein sequence ID" value="KAJ8431929.1"/>
    <property type="molecule type" value="Genomic_DNA"/>
</dbReference>
<feature type="chain" id="PRO_5040321342" evidence="4">
    <location>
        <begin position="28"/>
        <end position="702"/>
    </location>
</feature>
<proteinExistence type="predicted"/>
<evidence type="ECO:0000313" key="6">
    <source>
        <dbReference type="Proteomes" id="UP001153076"/>
    </source>
</evidence>
<organism evidence="5 6">
    <name type="scientific">Carnegiea gigantea</name>
    <dbReference type="NCBI Taxonomy" id="171969"/>
    <lineage>
        <taxon>Eukaryota</taxon>
        <taxon>Viridiplantae</taxon>
        <taxon>Streptophyta</taxon>
        <taxon>Embryophyta</taxon>
        <taxon>Tracheophyta</taxon>
        <taxon>Spermatophyta</taxon>
        <taxon>Magnoliopsida</taxon>
        <taxon>eudicotyledons</taxon>
        <taxon>Gunneridae</taxon>
        <taxon>Pentapetalae</taxon>
        <taxon>Caryophyllales</taxon>
        <taxon>Cactineae</taxon>
        <taxon>Cactaceae</taxon>
        <taxon>Cactoideae</taxon>
        <taxon>Echinocereeae</taxon>
        <taxon>Carnegiea</taxon>
    </lineage>
</organism>
<accession>A0A9Q1JVN9</accession>
<keyword evidence="3" id="KW-0812">Transmembrane</keyword>
<keyword evidence="3" id="KW-0472">Membrane</keyword>
<dbReference type="PANTHER" id="PTHR35464">
    <property type="entry name" value="OS06G0115200 PROTEIN"/>
    <property type="match status" value="1"/>
</dbReference>
<protein>
    <submittedName>
        <fullName evidence="5">Uncharacterized protein</fullName>
    </submittedName>
</protein>
<evidence type="ECO:0000256" key="2">
    <source>
        <dbReference type="SAM" id="MobiDB-lite"/>
    </source>
</evidence>
<dbReference type="PANTHER" id="PTHR35464:SF1">
    <property type="entry name" value="OS06G0115200 PROTEIN"/>
    <property type="match status" value="1"/>
</dbReference>
<feature type="transmembrane region" description="Helical" evidence="3">
    <location>
        <begin position="496"/>
        <end position="516"/>
    </location>
</feature>